<comment type="caution">
    <text evidence="1">The sequence shown here is derived from an EMBL/GenBank/DDBJ whole genome shotgun (WGS) entry which is preliminary data.</text>
</comment>
<feature type="non-terminal residue" evidence="1">
    <location>
        <position position="275"/>
    </location>
</feature>
<sequence length="275" mass="30761">MDLQRGGRERRRRVKKVAYIQLSIQEFTAFVVALRSVSERSVAQSPFIISQPPSISLSSLHQSTPFSIKYPIANLYFNPRGRKPTDVVILKSREFICSGDFLYSGGSQPRLPLDNAIKKITLPSMCLCATFCRLSQAGARVLGITTIHLIRFVADSRKRRAGGGGAPGHVTLHLTQSKSRRLNRIYTRRLTYWGSSFQENENLALPAFGAGVNVEGIARSRAAWPIHISYTLMTKFSELGATSTGARRPLCRFRVNEPSRAPTGYSFEARQNYDY</sequence>
<gene>
    <name evidence="1" type="ORF">EVAR_53566_1</name>
</gene>
<name>A0A4C1YMG6_EUMVA</name>
<organism evidence="1 2">
    <name type="scientific">Eumeta variegata</name>
    <name type="common">Bagworm moth</name>
    <name type="synonym">Eumeta japonica</name>
    <dbReference type="NCBI Taxonomy" id="151549"/>
    <lineage>
        <taxon>Eukaryota</taxon>
        <taxon>Metazoa</taxon>
        <taxon>Ecdysozoa</taxon>
        <taxon>Arthropoda</taxon>
        <taxon>Hexapoda</taxon>
        <taxon>Insecta</taxon>
        <taxon>Pterygota</taxon>
        <taxon>Neoptera</taxon>
        <taxon>Endopterygota</taxon>
        <taxon>Lepidoptera</taxon>
        <taxon>Glossata</taxon>
        <taxon>Ditrysia</taxon>
        <taxon>Tineoidea</taxon>
        <taxon>Psychidae</taxon>
        <taxon>Oiketicinae</taxon>
        <taxon>Eumeta</taxon>
    </lineage>
</organism>
<accession>A0A4C1YMG6</accession>
<dbReference type="AlphaFoldDB" id="A0A4C1YMG6"/>
<evidence type="ECO:0000313" key="1">
    <source>
        <dbReference type="EMBL" id="GBP75525.1"/>
    </source>
</evidence>
<proteinExistence type="predicted"/>
<reference evidence="1 2" key="1">
    <citation type="journal article" date="2019" name="Commun. Biol.">
        <title>The bagworm genome reveals a unique fibroin gene that provides high tensile strength.</title>
        <authorList>
            <person name="Kono N."/>
            <person name="Nakamura H."/>
            <person name="Ohtoshi R."/>
            <person name="Tomita M."/>
            <person name="Numata K."/>
            <person name="Arakawa K."/>
        </authorList>
    </citation>
    <scope>NUCLEOTIDE SEQUENCE [LARGE SCALE GENOMIC DNA]</scope>
</reference>
<keyword evidence="2" id="KW-1185">Reference proteome</keyword>
<dbReference type="Proteomes" id="UP000299102">
    <property type="component" value="Unassembled WGS sequence"/>
</dbReference>
<evidence type="ECO:0000313" key="2">
    <source>
        <dbReference type="Proteomes" id="UP000299102"/>
    </source>
</evidence>
<dbReference type="EMBL" id="BGZK01001252">
    <property type="protein sequence ID" value="GBP75525.1"/>
    <property type="molecule type" value="Genomic_DNA"/>
</dbReference>
<protein>
    <submittedName>
        <fullName evidence="1">Uncharacterized protein</fullName>
    </submittedName>
</protein>